<proteinExistence type="predicted"/>
<name>A0A2H1EF59_9ARCH</name>
<dbReference type="AlphaFoldDB" id="A0A2H1EF59"/>
<dbReference type="Proteomes" id="UP000232412">
    <property type="component" value="Unassembled WGS sequence"/>
</dbReference>
<gene>
    <name evidence="1" type="ORF">NSIN_20072</name>
</gene>
<dbReference type="RefSeq" id="WP_101009135.1">
    <property type="nucleotide sequence ID" value="NZ_FRFC01000003.1"/>
</dbReference>
<accession>A0A2H1EF59</accession>
<reference evidence="2" key="1">
    <citation type="submission" date="2016-12" db="EMBL/GenBank/DDBJ databases">
        <authorList>
            <person name="Herbold C."/>
        </authorList>
    </citation>
    <scope>NUCLEOTIDE SEQUENCE [LARGE SCALE GENOMIC DNA]</scope>
</reference>
<keyword evidence="2" id="KW-1185">Reference proteome</keyword>
<evidence type="ECO:0000313" key="1">
    <source>
        <dbReference type="EMBL" id="SHO43463.1"/>
    </source>
</evidence>
<protein>
    <submittedName>
        <fullName evidence="1">Uncharacterized protein</fullName>
    </submittedName>
</protein>
<dbReference type="EMBL" id="FRFC01000003">
    <property type="protein sequence ID" value="SHO43463.1"/>
    <property type="molecule type" value="Genomic_DNA"/>
</dbReference>
<organism evidence="1 2">
    <name type="scientific">Nitrosotalea sinensis</name>
    <dbReference type="NCBI Taxonomy" id="1499975"/>
    <lineage>
        <taxon>Archaea</taxon>
        <taxon>Nitrososphaerota</taxon>
        <taxon>Nitrososphaeria</taxon>
        <taxon>Nitrosotaleales</taxon>
        <taxon>Nitrosotaleaceae</taxon>
        <taxon>Nitrosotalea</taxon>
    </lineage>
</organism>
<sequence>MDFDGILQLVEKDRQRFKEWLEESGNLTLEELNAGYNKWLEHYNTTYAKYKDLEADNDAKNISLLAAKLMYFNDLTNFAMHALTIYTTRLKEEYDALKNKSRLNIKKNQKKEKRKHDN</sequence>
<evidence type="ECO:0000313" key="2">
    <source>
        <dbReference type="Proteomes" id="UP000232412"/>
    </source>
</evidence>